<reference evidence="2" key="1">
    <citation type="journal article" date="2023" name="Front. Plant Sci.">
        <title>Chromosomal-level genome assembly of Melastoma candidum provides insights into trichome evolution.</title>
        <authorList>
            <person name="Zhong Y."/>
            <person name="Wu W."/>
            <person name="Sun C."/>
            <person name="Zou P."/>
            <person name="Liu Y."/>
            <person name="Dai S."/>
            <person name="Zhou R."/>
        </authorList>
    </citation>
    <scope>NUCLEOTIDE SEQUENCE [LARGE SCALE GENOMIC DNA]</scope>
</reference>
<name>A0ACB9QKW6_9MYRT</name>
<accession>A0ACB9QKW6</accession>
<comment type="caution">
    <text evidence="1">The sequence shown here is derived from an EMBL/GenBank/DDBJ whole genome shotgun (WGS) entry which is preliminary data.</text>
</comment>
<dbReference type="EMBL" id="CM042885">
    <property type="protein sequence ID" value="KAI4367095.1"/>
    <property type="molecule type" value="Genomic_DNA"/>
</dbReference>
<organism evidence="1 2">
    <name type="scientific">Melastoma candidum</name>
    <dbReference type="NCBI Taxonomy" id="119954"/>
    <lineage>
        <taxon>Eukaryota</taxon>
        <taxon>Viridiplantae</taxon>
        <taxon>Streptophyta</taxon>
        <taxon>Embryophyta</taxon>
        <taxon>Tracheophyta</taxon>
        <taxon>Spermatophyta</taxon>
        <taxon>Magnoliopsida</taxon>
        <taxon>eudicotyledons</taxon>
        <taxon>Gunneridae</taxon>
        <taxon>Pentapetalae</taxon>
        <taxon>rosids</taxon>
        <taxon>malvids</taxon>
        <taxon>Myrtales</taxon>
        <taxon>Melastomataceae</taxon>
        <taxon>Melastomatoideae</taxon>
        <taxon>Melastomateae</taxon>
        <taxon>Melastoma</taxon>
    </lineage>
</organism>
<dbReference type="Proteomes" id="UP001057402">
    <property type="component" value="Chromosome 6"/>
</dbReference>
<sequence length="242" mass="27213">ILSDIQEHLLDRHVHLLGDDDDYFLGNNFHYHLDHGFVNVSWLEPPQEANRDVVALQQGGQIHQGEGGDFEAAATEDPVVGYETPKEMIIWRPSEKRRHYRGVRRRPWGKYAAEIRDPKKGGARIWLGTYETPEDAAVAYDHAAFRMRGSKAKLNFPHLIGSDGYEPVRVRPKCRLSGPEASGSKKVADLGRKRNRGRKPGAGADASEASMEVGKWSPYPPFVDMMGFSFGWEGCYEFFGGL</sequence>
<gene>
    <name evidence="1" type="ORF">MLD38_022868</name>
</gene>
<proteinExistence type="predicted"/>
<protein>
    <submittedName>
        <fullName evidence="1">Uncharacterized protein</fullName>
    </submittedName>
</protein>
<keyword evidence="2" id="KW-1185">Reference proteome</keyword>
<evidence type="ECO:0000313" key="1">
    <source>
        <dbReference type="EMBL" id="KAI4367095.1"/>
    </source>
</evidence>
<evidence type="ECO:0000313" key="2">
    <source>
        <dbReference type="Proteomes" id="UP001057402"/>
    </source>
</evidence>
<feature type="non-terminal residue" evidence="1">
    <location>
        <position position="1"/>
    </location>
</feature>